<evidence type="ECO:0000256" key="6">
    <source>
        <dbReference type="HAMAP-Rule" id="MF_01337"/>
    </source>
</evidence>
<dbReference type="PANTHER" id="PTHR23410:SF12">
    <property type="entry name" value="LARGE RIBOSOMAL SUBUNIT PROTEIN UL18"/>
    <property type="match status" value="1"/>
</dbReference>
<comment type="similarity">
    <text evidence="1 6">Belongs to the universal ribosomal protein uL18 family.</text>
</comment>
<dbReference type="GO" id="GO:0003735">
    <property type="term" value="F:structural constituent of ribosome"/>
    <property type="evidence" value="ECO:0007669"/>
    <property type="project" value="InterPro"/>
</dbReference>
<dbReference type="Proteomes" id="UP000316080">
    <property type="component" value="Unassembled WGS sequence"/>
</dbReference>
<comment type="caution">
    <text evidence="7">The sequence shown here is derived from an EMBL/GenBank/DDBJ whole genome shotgun (WGS) entry which is preliminary data.</text>
</comment>
<keyword evidence="5 6" id="KW-0687">Ribonucleoprotein</keyword>
<protein>
    <recommendedName>
        <fullName evidence="6">Large ribosomal subunit protein uL18</fullName>
    </recommendedName>
</protein>
<proteinExistence type="inferred from homology"/>
<dbReference type="InterPro" id="IPR057268">
    <property type="entry name" value="Ribosomal_L18"/>
</dbReference>
<dbReference type="InterPro" id="IPR005485">
    <property type="entry name" value="Rbsml_uL18_euk_arch"/>
</dbReference>
<dbReference type="PANTHER" id="PTHR23410">
    <property type="entry name" value="RIBOSOMAL PROTEIN L5-RELATED"/>
    <property type="match status" value="1"/>
</dbReference>
<evidence type="ECO:0000313" key="7">
    <source>
        <dbReference type="EMBL" id="RZN55405.1"/>
    </source>
</evidence>
<dbReference type="EMBL" id="QNVI01000052">
    <property type="protein sequence ID" value="TDA38406.1"/>
    <property type="molecule type" value="Genomic_DNA"/>
</dbReference>
<dbReference type="HAMAP" id="MF_01337_A">
    <property type="entry name" value="Ribosomal_uL18_A"/>
    <property type="match status" value="1"/>
</dbReference>
<reference evidence="8 10" key="1">
    <citation type="journal article" date="2019" name="Nat. Microbiol.">
        <title>Expanding anaerobic alkane metabolism in the domain of Archaea.</title>
        <authorList>
            <person name="Wang Y."/>
            <person name="Wegener G."/>
            <person name="Hou J."/>
            <person name="Wang F."/>
            <person name="Xiao X."/>
        </authorList>
    </citation>
    <scope>NUCLEOTIDE SEQUENCE [LARGE SCALE GENOMIC DNA]</scope>
    <source>
        <strain evidence="8">WYZ-LMO11</strain>
    </source>
</reference>
<keyword evidence="3 6" id="KW-0694">RNA-binding</keyword>
<keyword evidence="4 6" id="KW-0689">Ribosomal protein</keyword>
<accession>A0A520KEH1</accession>
<evidence type="ECO:0000256" key="2">
    <source>
        <dbReference type="ARBA" id="ARBA00022730"/>
    </source>
</evidence>
<dbReference type="GO" id="GO:0000027">
    <property type="term" value="P:ribosomal large subunit assembly"/>
    <property type="evidence" value="ECO:0007669"/>
    <property type="project" value="TreeGrafter"/>
</dbReference>
<comment type="subunit">
    <text evidence="6">Part of the 50S ribosomal subunit. Contacts the 5S and 23S rRNAs.</text>
</comment>
<evidence type="ECO:0000256" key="5">
    <source>
        <dbReference type="ARBA" id="ARBA00023274"/>
    </source>
</evidence>
<name>A0A520KEH1_9CREN</name>
<evidence type="ECO:0000256" key="3">
    <source>
        <dbReference type="ARBA" id="ARBA00022884"/>
    </source>
</evidence>
<dbReference type="Gene3D" id="3.30.420.100">
    <property type="match status" value="1"/>
</dbReference>
<evidence type="ECO:0000313" key="9">
    <source>
        <dbReference type="Proteomes" id="UP000316080"/>
    </source>
</evidence>
<dbReference type="NCBIfam" id="NF006342">
    <property type="entry name" value="PRK08569.1"/>
    <property type="match status" value="1"/>
</dbReference>
<dbReference type="CDD" id="cd00432">
    <property type="entry name" value="Ribosomal_L18_L5e"/>
    <property type="match status" value="1"/>
</dbReference>
<dbReference type="AlphaFoldDB" id="A0A520KEH1"/>
<dbReference type="InterPro" id="IPR057267">
    <property type="entry name" value="Rbsml_uL18_arch"/>
</dbReference>
<dbReference type="EMBL" id="RXIH01000044">
    <property type="protein sequence ID" value="RZN55405.1"/>
    <property type="molecule type" value="Genomic_DNA"/>
</dbReference>
<comment type="function">
    <text evidence="6">This is one of the proteins that bind and probably mediate the attachment of the 5S RNA into the large ribosomal subunit, where it forms part of the central protuberance.</text>
</comment>
<gene>
    <name evidence="6" type="primary">rpl18</name>
    <name evidence="8" type="ORF">DSO09_04440</name>
    <name evidence="7" type="ORF">EF809_05445</name>
</gene>
<dbReference type="GO" id="GO:0006412">
    <property type="term" value="P:translation"/>
    <property type="evidence" value="ECO:0007669"/>
    <property type="project" value="UniProtKB-UniRule"/>
</dbReference>
<evidence type="ECO:0000313" key="10">
    <source>
        <dbReference type="Proteomes" id="UP000317265"/>
    </source>
</evidence>
<evidence type="ECO:0000256" key="1">
    <source>
        <dbReference type="ARBA" id="ARBA00007116"/>
    </source>
</evidence>
<keyword evidence="2 6" id="KW-0699">rRNA-binding</keyword>
<evidence type="ECO:0000313" key="8">
    <source>
        <dbReference type="EMBL" id="TDA38406.1"/>
    </source>
</evidence>
<dbReference type="GO" id="GO:0022625">
    <property type="term" value="C:cytosolic large ribosomal subunit"/>
    <property type="evidence" value="ECO:0007669"/>
    <property type="project" value="TreeGrafter"/>
</dbReference>
<sequence>MAHGPTYKVPFRRRREGKTDYRVRKKLVMSKKPRLVIRKSLKHLYLQLIEVKVNGDIVLAQANTKELSKYGWKGGTGNLPAAYLAGLLLGKRALSKGIKNAILDLGRYSITKGSRLFAALKGALDAGMDIPHSEEILPDEERIKGAHIAKYAIILQKENPSKYQAHFSNYIRMNLPPEKIVEHFEEIKNKIIKEVV</sequence>
<dbReference type="Proteomes" id="UP000317265">
    <property type="component" value="Unassembled WGS sequence"/>
</dbReference>
<organism evidence="7 9">
    <name type="scientific">Thermoproteota archaeon</name>
    <dbReference type="NCBI Taxonomy" id="2056631"/>
    <lineage>
        <taxon>Archaea</taxon>
        <taxon>Thermoproteota</taxon>
    </lineage>
</organism>
<dbReference type="GO" id="GO:0008097">
    <property type="term" value="F:5S rRNA binding"/>
    <property type="evidence" value="ECO:0007669"/>
    <property type="project" value="InterPro"/>
</dbReference>
<evidence type="ECO:0000256" key="4">
    <source>
        <dbReference type="ARBA" id="ARBA00022980"/>
    </source>
</evidence>
<dbReference type="SUPFAM" id="SSF53137">
    <property type="entry name" value="Translational machinery components"/>
    <property type="match status" value="1"/>
</dbReference>
<reference evidence="7 9" key="2">
    <citation type="journal article" date="2019" name="Nat. Microbiol.">
        <title>Wide diversity of methane and short-chain alkane metabolisms in uncultured archaea.</title>
        <authorList>
            <person name="Borrel G."/>
            <person name="Adam P.S."/>
            <person name="McKay L.J."/>
            <person name="Chen L.X."/>
            <person name="Sierra-Garcia I.N."/>
            <person name="Sieber C.M."/>
            <person name="Letourneur Q."/>
            <person name="Ghozlane A."/>
            <person name="Andersen G.L."/>
            <person name="Li W.J."/>
            <person name="Hallam S.J."/>
            <person name="Muyzer G."/>
            <person name="de Oliveira V.M."/>
            <person name="Inskeep W.P."/>
            <person name="Banfield J.F."/>
            <person name="Gribaldo S."/>
        </authorList>
    </citation>
    <scope>NUCLEOTIDE SEQUENCE [LARGE SCALE GENOMIC DNA]</scope>
    <source>
        <strain evidence="7">Verst-YHS</strain>
    </source>
</reference>
<dbReference type="Pfam" id="PF17144">
    <property type="entry name" value="Ribosomal_L5e"/>
    <property type="match status" value="2"/>
</dbReference>